<feature type="domain" description="Epoxide hydrolase N-terminal" evidence="4">
    <location>
        <begin position="20"/>
        <end position="114"/>
    </location>
</feature>
<evidence type="ECO:0000256" key="1">
    <source>
        <dbReference type="ARBA" id="ARBA00010088"/>
    </source>
</evidence>
<comment type="similarity">
    <text evidence="1">Belongs to the peptidase S33 family.</text>
</comment>
<dbReference type="SUPFAM" id="SSF53474">
    <property type="entry name" value="alpha/beta-Hydrolases"/>
    <property type="match status" value="1"/>
</dbReference>
<dbReference type="InterPro" id="IPR029058">
    <property type="entry name" value="AB_hydrolase_fold"/>
</dbReference>
<evidence type="ECO:0000313" key="6">
    <source>
        <dbReference type="Proteomes" id="UP000217141"/>
    </source>
</evidence>
<evidence type="ECO:0000313" key="5">
    <source>
        <dbReference type="EMBL" id="ASY45684.1"/>
    </source>
</evidence>
<organism evidence="5 6">
    <name type="scientific">Sphingobium xenophagum</name>
    <dbReference type="NCBI Taxonomy" id="121428"/>
    <lineage>
        <taxon>Bacteria</taxon>
        <taxon>Pseudomonadati</taxon>
        <taxon>Pseudomonadota</taxon>
        <taxon>Alphaproteobacteria</taxon>
        <taxon>Sphingomonadales</taxon>
        <taxon>Sphingomonadaceae</taxon>
        <taxon>Sphingobium</taxon>
    </lineage>
</organism>
<proteinExistence type="inferred from homology"/>
<dbReference type="GO" id="GO:0097176">
    <property type="term" value="P:epoxide metabolic process"/>
    <property type="evidence" value="ECO:0007669"/>
    <property type="project" value="TreeGrafter"/>
</dbReference>
<dbReference type="PANTHER" id="PTHR21661">
    <property type="entry name" value="EPOXIDE HYDROLASE 1-RELATED"/>
    <property type="match status" value="1"/>
</dbReference>
<keyword evidence="3" id="KW-0378">Hydrolase</keyword>
<sequence>MVSSTIIDLPPRRFEAPDVTERVADILNHVRRFRWSAVPDAGGSSAGMDFAILQRICHRWINGYDWEETAALLARFPQYHAEVEGVDIHFLHVRGSRPRPILLCHGWPGSVLEFTGVIERLAFPDRFGAGRKMAST</sequence>
<protein>
    <recommendedName>
        <fullName evidence="4">Epoxide hydrolase N-terminal domain-containing protein</fullName>
    </recommendedName>
</protein>
<gene>
    <name evidence="5" type="ORF">CJD35_06535</name>
</gene>
<dbReference type="Proteomes" id="UP000217141">
    <property type="component" value="Chromosome I"/>
</dbReference>
<accession>A0A249MWY8</accession>
<evidence type="ECO:0000256" key="2">
    <source>
        <dbReference type="ARBA" id="ARBA00022797"/>
    </source>
</evidence>
<evidence type="ECO:0000259" key="4">
    <source>
        <dbReference type="Pfam" id="PF06441"/>
    </source>
</evidence>
<name>A0A249MWY8_SPHXE</name>
<dbReference type="GO" id="GO:0004301">
    <property type="term" value="F:epoxide hydrolase activity"/>
    <property type="evidence" value="ECO:0007669"/>
    <property type="project" value="TreeGrafter"/>
</dbReference>
<dbReference type="KEGG" id="shyd:CJD35_06535"/>
<keyword evidence="2" id="KW-0058">Aromatic hydrocarbons catabolism</keyword>
<dbReference type="Pfam" id="PF06441">
    <property type="entry name" value="EHN"/>
    <property type="match status" value="1"/>
</dbReference>
<dbReference type="Gene3D" id="3.40.50.1820">
    <property type="entry name" value="alpha/beta hydrolase"/>
    <property type="match status" value="1"/>
</dbReference>
<dbReference type="InterPro" id="IPR010497">
    <property type="entry name" value="Epoxide_hydro_N"/>
</dbReference>
<evidence type="ECO:0000256" key="3">
    <source>
        <dbReference type="ARBA" id="ARBA00022801"/>
    </source>
</evidence>
<dbReference type="RefSeq" id="WP_095687199.1">
    <property type="nucleotide sequence ID" value="NZ_CP022745.1"/>
</dbReference>
<reference evidence="5 6" key="1">
    <citation type="submission" date="2017-08" db="EMBL/GenBank/DDBJ databases">
        <title>Whole Genome Sequence of Sphingobium hydrophobicum C1: Insights into Adaption to the Electronic-waste Contaminated Sediment.</title>
        <authorList>
            <person name="Song D."/>
            <person name="Chen X."/>
            <person name="Xu M."/>
        </authorList>
    </citation>
    <scope>NUCLEOTIDE SEQUENCE [LARGE SCALE GENOMIC DNA]</scope>
    <source>
        <strain evidence="5 6">C1</strain>
    </source>
</reference>
<dbReference type="EMBL" id="CP022745">
    <property type="protein sequence ID" value="ASY45684.1"/>
    <property type="molecule type" value="Genomic_DNA"/>
</dbReference>
<dbReference type="PANTHER" id="PTHR21661:SF35">
    <property type="entry name" value="EPOXIDE HYDROLASE"/>
    <property type="match status" value="1"/>
</dbReference>
<dbReference type="AlphaFoldDB" id="A0A249MWY8"/>